<comment type="caution">
    <text evidence="1">The sequence shown here is derived from an EMBL/GenBank/DDBJ whole genome shotgun (WGS) entry which is preliminary data.</text>
</comment>
<dbReference type="EMBL" id="MU117978">
    <property type="protein sequence ID" value="KAF9651101.1"/>
    <property type="molecule type" value="Genomic_DNA"/>
</dbReference>
<keyword evidence="2" id="KW-1185">Reference proteome</keyword>
<gene>
    <name evidence="1" type="ORF">BDM02DRAFT_3091820</name>
</gene>
<accession>A0ACB6ZNV1</accession>
<reference evidence="1" key="1">
    <citation type="submission" date="2019-10" db="EMBL/GenBank/DDBJ databases">
        <authorList>
            <consortium name="DOE Joint Genome Institute"/>
            <person name="Kuo A."/>
            <person name="Miyauchi S."/>
            <person name="Kiss E."/>
            <person name="Drula E."/>
            <person name="Kohler A."/>
            <person name="Sanchez-Garcia M."/>
            <person name="Andreopoulos B."/>
            <person name="Barry K.W."/>
            <person name="Bonito G."/>
            <person name="Buee M."/>
            <person name="Carver A."/>
            <person name="Chen C."/>
            <person name="Cichocki N."/>
            <person name="Clum A."/>
            <person name="Culley D."/>
            <person name="Crous P.W."/>
            <person name="Fauchery L."/>
            <person name="Girlanda M."/>
            <person name="Hayes R."/>
            <person name="Keri Z."/>
            <person name="Labutti K."/>
            <person name="Lipzen A."/>
            <person name="Lombard V."/>
            <person name="Magnuson J."/>
            <person name="Maillard F."/>
            <person name="Morin E."/>
            <person name="Murat C."/>
            <person name="Nolan M."/>
            <person name="Ohm R."/>
            <person name="Pangilinan J."/>
            <person name="Pereira M."/>
            <person name="Perotto S."/>
            <person name="Peter M."/>
            <person name="Riley R."/>
            <person name="Sitrit Y."/>
            <person name="Stielow B."/>
            <person name="Szollosi G."/>
            <person name="Zifcakova L."/>
            <person name="Stursova M."/>
            <person name="Spatafora J.W."/>
            <person name="Tedersoo L."/>
            <person name="Vaario L.-M."/>
            <person name="Yamada A."/>
            <person name="Yan M."/>
            <person name="Wang P."/>
            <person name="Xu J."/>
            <person name="Bruns T."/>
            <person name="Baldrian P."/>
            <person name="Vilgalys R."/>
            <person name="Henrissat B."/>
            <person name="Grigoriev I.V."/>
            <person name="Hibbett D."/>
            <person name="Nagy L.G."/>
            <person name="Martin F.M."/>
        </authorList>
    </citation>
    <scope>NUCLEOTIDE SEQUENCE</scope>
    <source>
        <strain evidence="1">P2</strain>
    </source>
</reference>
<evidence type="ECO:0000313" key="2">
    <source>
        <dbReference type="Proteomes" id="UP000886501"/>
    </source>
</evidence>
<organism evidence="1 2">
    <name type="scientific">Thelephora ganbajun</name>
    <name type="common">Ganba fungus</name>
    <dbReference type="NCBI Taxonomy" id="370292"/>
    <lineage>
        <taxon>Eukaryota</taxon>
        <taxon>Fungi</taxon>
        <taxon>Dikarya</taxon>
        <taxon>Basidiomycota</taxon>
        <taxon>Agaricomycotina</taxon>
        <taxon>Agaricomycetes</taxon>
        <taxon>Thelephorales</taxon>
        <taxon>Thelephoraceae</taxon>
        <taxon>Thelephora</taxon>
    </lineage>
</organism>
<proteinExistence type="predicted"/>
<name>A0ACB6ZNV1_THEGA</name>
<dbReference type="Proteomes" id="UP000886501">
    <property type="component" value="Unassembled WGS sequence"/>
</dbReference>
<sequence length="221" mass="25389">MSAYGTNKAGDTDFRKKWDKEEYAEKARKRDLEEKERMQENEERTRQGKKPRRAKKDDLPKPTELMKQREAPLELEKNLGKTMVVQNTGGRGPGVPGFYCETCNRTYKDSNAYLDHINGRAHLRALGQTTKISRSTVEQVRARIQMLREKTKEASNAKSYDFEQRLAEIKAKEAGIRAKKRKQKQAEKDKVRVELARDSAVPQDDDVMKMMGFGGFGSSKK</sequence>
<protein>
    <submittedName>
        <fullName evidence="1">Uncharacterized protein</fullName>
    </submittedName>
</protein>
<reference evidence="1" key="2">
    <citation type="journal article" date="2020" name="Nat. Commun.">
        <title>Large-scale genome sequencing of mycorrhizal fungi provides insights into the early evolution of symbiotic traits.</title>
        <authorList>
            <person name="Miyauchi S."/>
            <person name="Kiss E."/>
            <person name="Kuo A."/>
            <person name="Drula E."/>
            <person name="Kohler A."/>
            <person name="Sanchez-Garcia M."/>
            <person name="Morin E."/>
            <person name="Andreopoulos B."/>
            <person name="Barry K.W."/>
            <person name="Bonito G."/>
            <person name="Buee M."/>
            <person name="Carver A."/>
            <person name="Chen C."/>
            <person name="Cichocki N."/>
            <person name="Clum A."/>
            <person name="Culley D."/>
            <person name="Crous P.W."/>
            <person name="Fauchery L."/>
            <person name="Girlanda M."/>
            <person name="Hayes R.D."/>
            <person name="Keri Z."/>
            <person name="LaButti K."/>
            <person name="Lipzen A."/>
            <person name="Lombard V."/>
            <person name="Magnuson J."/>
            <person name="Maillard F."/>
            <person name="Murat C."/>
            <person name="Nolan M."/>
            <person name="Ohm R.A."/>
            <person name="Pangilinan J."/>
            <person name="Pereira M.F."/>
            <person name="Perotto S."/>
            <person name="Peter M."/>
            <person name="Pfister S."/>
            <person name="Riley R."/>
            <person name="Sitrit Y."/>
            <person name="Stielow J.B."/>
            <person name="Szollosi G."/>
            <person name="Zifcakova L."/>
            <person name="Stursova M."/>
            <person name="Spatafora J.W."/>
            <person name="Tedersoo L."/>
            <person name="Vaario L.M."/>
            <person name="Yamada A."/>
            <person name="Yan M."/>
            <person name="Wang P."/>
            <person name="Xu J."/>
            <person name="Bruns T."/>
            <person name="Baldrian P."/>
            <person name="Vilgalys R."/>
            <person name="Dunand C."/>
            <person name="Henrissat B."/>
            <person name="Grigoriev I.V."/>
            <person name="Hibbett D."/>
            <person name="Nagy L.G."/>
            <person name="Martin F.M."/>
        </authorList>
    </citation>
    <scope>NUCLEOTIDE SEQUENCE</scope>
    <source>
        <strain evidence="1">P2</strain>
    </source>
</reference>
<evidence type="ECO:0000313" key="1">
    <source>
        <dbReference type="EMBL" id="KAF9651101.1"/>
    </source>
</evidence>